<keyword evidence="7 15" id="KW-0479">Metal-binding</keyword>
<comment type="catalytic activity">
    <reaction evidence="14 15">
        <text>N-succinyl-(2S,6S)-2,6-diaminopimelate + H2O = (2S,6S)-2,6-diaminopimelate + succinate</text>
        <dbReference type="Rhea" id="RHEA:22608"/>
        <dbReference type="ChEBI" id="CHEBI:15377"/>
        <dbReference type="ChEBI" id="CHEBI:30031"/>
        <dbReference type="ChEBI" id="CHEBI:57609"/>
        <dbReference type="ChEBI" id="CHEBI:58087"/>
        <dbReference type="EC" id="3.5.1.18"/>
    </reaction>
</comment>
<feature type="domain" description="Peptidase M20 dimerisation" evidence="16">
    <location>
        <begin position="177"/>
        <end position="283"/>
    </location>
</feature>
<evidence type="ECO:0000256" key="8">
    <source>
        <dbReference type="ARBA" id="ARBA00022801"/>
    </source>
</evidence>
<dbReference type="EMBL" id="JAEHHL010000015">
    <property type="protein sequence ID" value="MBK0401157.1"/>
    <property type="molecule type" value="Genomic_DNA"/>
</dbReference>
<evidence type="ECO:0000256" key="11">
    <source>
        <dbReference type="ARBA" id="ARBA00023154"/>
    </source>
</evidence>
<dbReference type="GO" id="GO:0008777">
    <property type="term" value="F:acetylornithine deacetylase activity"/>
    <property type="evidence" value="ECO:0007669"/>
    <property type="project" value="TreeGrafter"/>
</dbReference>
<organism evidence="17 18">
    <name type="scientific">Thermohalobaculum xanthum</name>
    <dbReference type="NCBI Taxonomy" id="2753746"/>
    <lineage>
        <taxon>Bacteria</taxon>
        <taxon>Pseudomonadati</taxon>
        <taxon>Pseudomonadota</taxon>
        <taxon>Alphaproteobacteria</taxon>
        <taxon>Rhodobacterales</taxon>
        <taxon>Paracoccaceae</taxon>
        <taxon>Thermohalobaculum</taxon>
    </lineage>
</organism>
<dbReference type="InterPro" id="IPR011650">
    <property type="entry name" value="Peptidase_M20_dimer"/>
</dbReference>
<evidence type="ECO:0000256" key="6">
    <source>
        <dbReference type="ARBA" id="ARBA00022605"/>
    </source>
</evidence>
<keyword evidence="10 15" id="KW-0220">Diaminopimelate biosynthesis</keyword>
<comment type="subunit">
    <text evidence="3 15">Homodimer.</text>
</comment>
<evidence type="ECO:0000259" key="16">
    <source>
        <dbReference type="Pfam" id="PF07687"/>
    </source>
</evidence>
<evidence type="ECO:0000256" key="5">
    <source>
        <dbReference type="ARBA" id="ARBA00022391"/>
    </source>
</evidence>
<feature type="binding site" evidence="15">
    <location>
        <position position="102"/>
    </location>
    <ligand>
        <name>Zn(2+)</name>
        <dbReference type="ChEBI" id="CHEBI:29105"/>
        <label>1</label>
    </ligand>
</feature>
<dbReference type="GO" id="GO:0019877">
    <property type="term" value="P:diaminopimelate biosynthetic process"/>
    <property type="evidence" value="ECO:0007669"/>
    <property type="project" value="UniProtKB-UniRule"/>
</dbReference>
<evidence type="ECO:0000256" key="13">
    <source>
        <dbReference type="ARBA" id="ARBA00031891"/>
    </source>
</evidence>
<evidence type="ECO:0000256" key="1">
    <source>
        <dbReference type="ARBA" id="ARBA00005130"/>
    </source>
</evidence>
<evidence type="ECO:0000313" key="17">
    <source>
        <dbReference type="EMBL" id="MBK0401157.1"/>
    </source>
</evidence>
<evidence type="ECO:0000256" key="15">
    <source>
        <dbReference type="HAMAP-Rule" id="MF_01690"/>
    </source>
</evidence>
<gene>
    <name evidence="15 17" type="primary">dapE</name>
    <name evidence="17" type="ORF">H0I76_18315</name>
</gene>
<dbReference type="GO" id="GO:0008270">
    <property type="term" value="F:zinc ion binding"/>
    <property type="evidence" value="ECO:0007669"/>
    <property type="project" value="UniProtKB-UniRule"/>
</dbReference>
<dbReference type="InterPro" id="IPR036264">
    <property type="entry name" value="Bact_exopeptidase_dim_dom"/>
</dbReference>
<evidence type="ECO:0000256" key="4">
    <source>
        <dbReference type="ARBA" id="ARBA00011921"/>
    </source>
</evidence>
<dbReference type="PANTHER" id="PTHR43808:SF31">
    <property type="entry name" value="N-ACETYL-L-CITRULLINE DEACETYLASE"/>
    <property type="match status" value="1"/>
</dbReference>
<comment type="pathway">
    <text evidence="1 15">Amino-acid biosynthesis; L-lysine biosynthesis via DAP pathway; LL-2,6-diaminopimelate from (S)-tetrahydrodipicolinate (succinylase route): step 3/3.</text>
</comment>
<reference evidence="17" key="1">
    <citation type="submission" date="2020-12" db="EMBL/GenBank/DDBJ databases">
        <title>Bacterial taxonomy.</title>
        <authorList>
            <person name="Pan X."/>
        </authorList>
    </citation>
    <scope>NUCLEOTIDE SEQUENCE</scope>
    <source>
        <strain evidence="17">M0105</strain>
    </source>
</reference>
<dbReference type="UniPathway" id="UPA00034">
    <property type="reaction ID" value="UER00021"/>
</dbReference>
<keyword evidence="8 15" id="KW-0378">Hydrolase</keyword>
<proteinExistence type="inferred from homology"/>
<feature type="binding site" evidence="15">
    <location>
        <position position="102"/>
    </location>
    <ligand>
        <name>Zn(2+)</name>
        <dbReference type="ChEBI" id="CHEBI:29105"/>
        <label>2</label>
    </ligand>
</feature>
<feature type="binding site" evidence="15">
    <location>
        <position position="136"/>
    </location>
    <ligand>
        <name>Zn(2+)</name>
        <dbReference type="ChEBI" id="CHEBI:29105"/>
        <label>2</label>
    </ligand>
</feature>
<dbReference type="EC" id="3.5.1.18" evidence="4 15"/>
<dbReference type="NCBIfam" id="TIGR01246">
    <property type="entry name" value="dapE_proteo"/>
    <property type="match status" value="1"/>
</dbReference>
<dbReference type="PANTHER" id="PTHR43808">
    <property type="entry name" value="ACETYLORNITHINE DEACETYLASE"/>
    <property type="match status" value="1"/>
</dbReference>
<dbReference type="InterPro" id="IPR001261">
    <property type="entry name" value="ArgE/DapE_CS"/>
</dbReference>
<feature type="binding site" evidence="15">
    <location>
        <position position="164"/>
    </location>
    <ligand>
        <name>Zn(2+)</name>
        <dbReference type="ChEBI" id="CHEBI:29105"/>
        <label>1</label>
    </ligand>
</feature>
<dbReference type="GO" id="GO:0006526">
    <property type="term" value="P:L-arginine biosynthetic process"/>
    <property type="evidence" value="ECO:0007669"/>
    <property type="project" value="TreeGrafter"/>
</dbReference>
<keyword evidence="12 15" id="KW-0170">Cobalt</keyword>
<comment type="cofactor">
    <cofactor evidence="15">
        <name>Zn(2+)</name>
        <dbReference type="ChEBI" id="CHEBI:29105"/>
    </cofactor>
    <cofactor evidence="15">
        <name>Co(2+)</name>
        <dbReference type="ChEBI" id="CHEBI:48828"/>
    </cofactor>
    <text evidence="15">Binds 2 Zn(2+) or Co(2+) ions per subunit.</text>
</comment>
<sequence length="382" mass="40323">MSNCPDPVDLTAALIRCPSVTPAEGGAISLLESVLTPLGFACTRVSRGGVENLYARWGQSAPVFAFAGHTDVVPVGDQAAWSADPFGAEIRDGIIYGRGATDMKSGVAAFVAAAARMVSETPPDGSISLLITGDEEGDATDGTVAILDWMAQSGETADFCIVGEPTSVARLGDVVKIGRRGSMTGYLRIAGQQGHSAYPERAVNPLPVLARVCARLADTPLDFGSAHFQASTLALTSIDVGNPANNVIPAEGRAVFNIRFNDLHNSDSVKVWVEEILTDEVKNTGTTAEIEWKVSGESFLTEPGGNVDLVSEVLTRATLERPMLTTGGGTSDARFIKALCPVVEFGLVGDTMHQVDERVPVADIAKLSELYLAILRRFFNLG</sequence>
<keyword evidence="18" id="KW-1185">Reference proteome</keyword>
<name>A0A8J7SI38_9RHOB</name>
<evidence type="ECO:0000313" key="18">
    <source>
        <dbReference type="Proteomes" id="UP000655420"/>
    </source>
</evidence>
<evidence type="ECO:0000256" key="2">
    <source>
        <dbReference type="ARBA" id="ARBA00006746"/>
    </source>
</evidence>
<dbReference type="CDD" id="cd03891">
    <property type="entry name" value="M20_DapE_proteobac"/>
    <property type="match status" value="1"/>
</dbReference>
<dbReference type="GO" id="GO:0009089">
    <property type="term" value="P:lysine biosynthetic process via diaminopimelate"/>
    <property type="evidence" value="ECO:0007669"/>
    <property type="project" value="UniProtKB-UniRule"/>
</dbReference>
<feature type="active site" description="Proton acceptor" evidence="15">
    <location>
        <position position="135"/>
    </location>
</feature>
<dbReference type="Pfam" id="PF01546">
    <property type="entry name" value="Peptidase_M20"/>
    <property type="match status" value="1"/>
</dbReference>
<dbReference type="GO" id="GO:0050897">
    <property type="term" value="F:cobalt ion binding"/>
    <property type="evidence" value="ECO:0007669"/>
    <property type="project" value="UniProtKB-UniRule"/>
</dbReference>
<accession>A0A8J7SI38</accession>
<keyword evidence="9 15" id="KW-0862">Zinc</keyword>
<dbReference type="InterPro" id="IPR050072">
    <property type="entry name" value="Peptidase_M20A"/>
</dbReference>
<dbReference type="RefSeq" id="WP_200613358.1">
    <property type="nucleotide sequence ID" value="NZ_JAEHHL010000015.1"/>
</dbReference>
<dbReference type="PROSITE" id="PS00759">
    <property type="entry name" value="ARGE_DAPE_CPG2_2"/>
    <property type="match status" value="1"/>
</dbReference>
<dbReference type="InterPro" id="IPR002933">
    <property type="entry name" value="Peptidase_M20"/>
</dbReference>
<dbReference type="NCBIfam" id="NF009557">
    <property type="entry name" value="PRK13009.1"/>
    <property type="match status" value="1"/>
</dbReference>
<dbReference type="Gene3D" id="3.40.630.10">
    <property type="entry name" value="Zn peptidases"/>
    <property type="match status" value="2"/>
</dbReference>
<evidence type="ECO:0000256" key="7">
    <source>
        <dbReference type="ARBA" id="ARBA00022723"/>
    </source>
</evidence>
<evidence type="ECO:0000256" key="10">
    <source>
        <dbReference type="ARBA" id="ARBA00022915"/>
    </source>
</evidence>
<evidence type="ECO:0000256" key="14">
    <source>
        <dbReference type="ARBA" id="ARBA00051301"/>
    </source>
</evidence>
<evidence type="ECO:0000256" key="9">
    <source>
        <dbReference type="ARBA" id="ARBA00022833"/>
    </source>
</evidence>
<evidence type="ECO:0000256" key="3">
    <source>
        <dbReference type="ARBA" id="ARBA00011738"/>
    </source>
</evidence>
<feature type="binding site" evidence="15">
    <location>
        <position position="69"/>
    </location>
    <ligand>
        <name>Zn(2+)</name>
        <dbReference type="ChEBI" id="CHEBI:29105"/>
        <label>1</label>
    </ligand>
</feature>
<dbReference type="SUPFAM" id="SSF53187">
    <property type="entry name" value="Zn-dependent exopeptidases"/>
    <property type="match status" value="1"/>
</dbReference>
<dbReference type="Pfam" id="PF07687">
    <property type="entry name" value="M20_dimer"/>
    <property type="match status" value="1"/>
</dbReference>
<dbReference type="GO" id="GO:0009014">
    <property type="term" value="F:succinyl-diaminopimelate desuccinylase activity"/>
    <property type="evidence" value="ECO:0007669"/>
    <property type="project" value="UniProtKB-UniRule"/>
</dbReference>
<comment type="function">
    <text evidence="15">Catalyzes the hydrolysis of N-succinyl-L,L-diaminopimelic acid (SDAP), forming succinate and LL-2,6-diaminopimelate (DAP), an intermediate involved in the bacterial biosynthesis of lysine and meso-diaminopimelic acid, an essential component of bacterial cell walls.</text>
</comment>
<dbReference type="InterPro" id="IPR005941">
    <property type="entry name" value="DapE_proteobac"/>
</dbReference>
<feature type="active site" evidence="15">
    <location>
        <position position="71"/>
    </location>
</feature>
<dbReference type="HAMAP" id="MF_01690">
    <property type="entry name" value="DapE"/>
    <property type="match status" value="1"/>
</dbReference>
<dbReference type="SUPFAM" id="SSF55031">
    <property type="entry name" value="Bacterial exopeptidase dimerisation domain"/>
    <property type="match status" value="1"/>
</dbReference>
<evidence type="ECO:0000256" key="12">
    <source>
        <dbReference type="ARBA" id="ARBA00023285"/>
    </source>
</evidence>
<dbReference type="AlphaFoldDB" id="A0A8J7SI38"/>
<feature type="binding site" evidence="15">
    <location>
        <position position="353"/>
    </location>
    <ligand>
        <name>Zn(2+)</name>
        <dbReference type="ChEBI" id="CHEBI:29105"/>
        <label>2</label>
    </ligand>
</feature>
<keyword evidence="6 15" id="KW-0028">Amino-acid biosynthesis</keyword>
<protein>
    <recommendedName>
        <fullName evidence="5 15">Succinyl-diaminopimelate desuccinylase</fullName>
        <shortName evidence="15">SDAP desuccinylase</shortName>
        <ecNumber evidence="4 15">3.5.1.18</ecNumber>
    </recommendedName>
    <alternativeName>
        <fullName evidence="13 15">N-succinyl-LL-2,6-diaminoheptanedioate amidohydrolase</fullName>
    </alternativeName>
</protein>
<comment type="caution">
    <text evidence="17">The sequence shown here is derived from an EMBL/GenBank/DDBJ whole genome shotgun (WGS) entry which is preliminary data.</text>
</comment>
<keyword evidence="11 15" id="KW-0457">Lysine biosynthesis</keyword>
<dbReference type="Proteomes" id="UP000655420">
    <property type="component" value="Unassembled WGS sequence"/>
</dbReference>
<comment type="similarity">
    <text evidence="2 15">Belongs to the peptidase M20A family. DapE subfamily.</text>
</comment>